<sequence>MGTGQNGPELNVTPFIDILLVLLIIFIVVATSMGSKGEQALIPQPATESTPPPPGVRTIVIRLLPAADGGRPELRINEDPVTWEALRAELLRIYAARVEKVAFIQADKDLDFEYVAQVIDAAHSVNIDKVGLIQPDAIAHSE</sequence>
<evidence type="ECO:0000256" key="3">
    <source>
        <dbReference type="ARBA" id="ARBA00022475"/>
    </source>
</evidence>
<gene>
    <name evidence="9" type="ORF">HYX28_06460</name>
</gene>
<comment type="subcellular location">
    <subcellularLocation>
        <location evidence="1">Cell membrane</location>
        <topology evidence="1">Single-pass membrane protein</topology>
    </subcellularLocation>
    <subcellularLocation>
        <location evidence="7">Cell membrane</location>
        <topology evidence="7">Single-pass type II membrane protein</topology>
    </subcellularLocation>
</comment>
<dbReference type="PANTHER" id="PTHR30558:SF7">
    <property type="entry name" value="TOL-PAL SYSTEM PROTEIN TOLR"/>
    <property type="match status" value="1"/>
</dbReference>
<protein>
    <submittedName>
        <fullName evidence="9">Biopolymer transporter ExbD</fullName>
    </submittedName>
</protein>
<evidence type="ECO:0000313" key="9">
    <source>
        <dbReference type="EMBL" id="MBI2678405.1"/>
    </source>
</evidence>
<dbReference type="AlphaFoldDB" id="A0A932EP40"/>
<feature type="transmembrane region" description="Helical" evidence="8">
    <location>
        <begin position="12"/>
        <end position="31"/>
    </location>
</feature>
<accession>A0A932EP40</accession>
<name>A0A932EP40_9BACT</name>
<reference evidence="9" key="1">
    <citation type="submission" date="2020-07" db="EMBL/GenBank/DDBJ databases">
        <title>Huge and variable diversity of episymbiotic CPR bacteria and DPANN archaea in groundwater ecosystems.</title>
        <authorList>
            <person name="He C.Y."/>
            <person name="Keren R."/>
            <person name="Whittaker M."/>
            <person name="Farag I.F."/>
            <person name="Doudna J."/>
            <person name="Cate J.H.D."/>
            <person name="Banfield J.F."/>
        </authorList>
    </citation>
    <scope>NUCLEOTIDE SEQUENCE</scope>
    <source>
        <strain evidence="9">NC_groundwater_580_Pr5_B-0.1um_64_19</strain>
    </source>
</reference>
<keyword evidence="3" id="KW-1003">Cell membrane</keyword>
<evidence type="ECO:0000256" key="4">
    <source>
        <dbReference type="ARBA" id="ARBA00022692"/>
    </source>
</evidence>
<keyword evidence="6 8" id="KW-0472">Membrane</keyword>
<dbReference type="EMBL" id="JACPNR010000008">
    <property type="protein sequence ID" value="MBI2678405.1"/>
    <property type="molecule type" value="Genomic_DNA"/>
</dbReference>
<dbReference type="Pfam" id="PF02472">
    <property type="entry name" value="ExbD"/>
    <property type="match status" value="1"/>
</dbReference>
<evidence type="ECO:0000256" key="5">
    <source>
        <dbReference type="ARBA" id="ARBA00022989"/>
    </source>
</evidence>
<dbReference type="GO" id="GO:0005886">
    <property type="term" value="C:plasma membrane"/>
    <property type="evidence" value="ECO:0007669"/>
    <property type="project" value="UniProtKB-SubCell"/>
</dbReference>
<evidence type="ECO:0000256" key="2">
    <source>
        <dbReference type="ARBA" id="ARBA00005811"/>
    </source>
</evidence>
<dbReference type="Proteomes" id="UP000779809">
    <property type="component" value="Unassembled WGS sequence"/>
</dbReference>
<evidence type="ECO:0000313" key="10">
    <source>
        <dbReference type="Proteomes" id="UP000779809"/>
    </source>
</evidence>
<evidence type="ECO:0000256" key="8">
    <source>
        <dbReference type="SAM" id="Phobius"/>
    </source>
</evidence>
<comment type="caution">
    <text evidence="9">The sequence shown here is derived from an EMBL/GenBank/DDBJ whole genome shotgun (WGS) entry which is preliminary data.</text>
</comment>
<keyword evidence="5 8" id="KW-1133">Transmembrane helix</keyword>
<keyword evidence="4 7" id="KW-0812">Transmembrane</keyword>
<evidence type="ECO:0000256" key="6">
    <source>
        <dbReference type="ARBA" id="ARBA00023136"/>
    </source>
</evidence>
<evidence type="ECO:0000256" key="1">
    <source>
        <dbReference type="ARBA" id="ARBA00004162"/>
    </source>
</evidence>
<dbReference type="PANTHER" id="PTHR30558">
    <property type="entry name" value="EXBD MEMBRANE COMPONENT OF PMF-DRIVEN MACROMOLECULE IMPORT SYSTEM"/>
    <property type="match status" value="1"/>
</dbReference>
<organism evidence="9 10">
    <name type="scientific">Candidatus Korobacter versatilis</name>
    <dbReference type="NCBI Taxonomy" id="658062"/>
    <lineage>
        <taxon>Bacteria</taxon>
        <taxon>Pseudomonadati</taxon>
        <taxon>Acidobacteriota</taxon>
        <taxon>Terriglobia</taxon>
        <taxon>Terriglobales</taxon>
        <taxon>Candidatus Korobacteraceae</taxon>
        <taxon>Candidatus Korobacter</taxon>
    </lineage>
</organism>
<evidence type="ECO:0000256" key="7">
    <source>
        <dbReference type="RuleBase" id="RU003879"/>
    </source>
</evidence>
<comment type="similarity">
    <text evidence="2 7">Belongs to the ExbD/TolR family.</text>
</comment>
<proteinExistence type="inferred from homology"/>
<keyword evidence="7" id="KW-0653">Protein transport</keyword>
<keyword evidence="7" id="KW-0813">Transport</keyword>
<dbReference type="GO" id="GO:0022857">
    <property type="term" value="F:transmembrane transporter activity"/>
    <property type="evidence" value="ECO:0007669"/>
    <property type="project" value="InterPro"/>
</dbReference>
<dbReference type="Gene3D" id="3.30.420.270">
    <property type="match status" value="1"/>
</dbReference>
<dbReference type="GO" id="GO:0015031">
    <property type="term" value="P:protein transport"/>
    <property type="evidence" value="ECO:0007669"/>
    <property type="project" value="UniProtKB-KW"/>
</dbReference>
<dbReference type="InterPro" id="IPR003400">
    <property type="entry name" value="ExbD"/>
</dbReference>